<keyword evidence="2" id="KW-0472">Membrane</keyword>
<keyword evidence="2" id="KW-0812">Transmembrane</keyword>
<feature type="compositionally biased region" description="Basic and acidic residues" evidence="1">
    <location>
        <begin position="80"/>
        <end position="97"/>
    </location>
</feature>
<keyword evidence="4" id="KW-1185">Reference proteome</keyword>
<keyword evidence="2" id="KW-1133">Transmembrane helix</keyword>
<reference evidence="3 4" key="1">
    <citation type="journal article" date="2014" name="PLoS Genet.">
        <title>Phylogenetically driven sequencing of extremely halophilic archaea reveals strategies for static and dynamic osmo-response.</title>
        <authorList>
            <person name="Becker E.A."/>
            <person name="Seitzer P.M."/>
            <person name="Tritt A."/>
            <person name="Larsen D."/>
            <person name="Krusor M."/>
            <person name="Yao A.I."/>
            <person name="Wu D."/>
            <person name="Madern D."/>
            <person name="Eisen J.A."/>
            <person name="Darling A.E."/>
            <person name="Facciotti M.T."/>
        </authorList>
    </citation>
    <scope>NUCLEOTIDE SEQUENCE [LARGE SCALE GENOMIC DNA]</scope>
    <source>
        <strain evidence="3 4">JCM 12890</strain>
    </source>
</reference>
<gene>
    <name evidence="3" type="ORF">C485_09965</name>
</gene>
<dbReference type="eggNOG" id="arCOG09162">
    <property type="taxonomic scope" value="Archaea"/>
</dbReference>
<dbReference type="Pfam" id="PF24379">
    <property type="entry name" value="DUF7535"/>
    <property type="match status" value="1"/>
</dbReference>
<accession>L9ZIJ1</accession>
<dbReference type="Proteomes" id="UP000011511">
    <property type="component" value="Unassembled WGS sequence"/>
</dbReference>
<dbReference type="PATRIC" id="fig|1227494.3.peg.1993"/>
<evidence type="ECO:0000256" key="1">
    <source>
        <dbReference type="SAM" id="MobiDB-lite"/>
    </source>
</evidence>
<comment type="caution">
    <text evidence="3">The sequence shown here is derived from an EMBL/GenBank/DDBJ whole genome shotgun (WGS) entry which is preliminary data.</text>
</comment>
<dbReference type="EMBL" id="AOIK01000026">
    <property type="protein sequence ID" value="ELY86315.1"/>
    <property type="molecule type" value="Genomic_DNA"/>
</dbReference>
<dbReference type="InterPro" id="IPR055957">
    <property type="entry name" value="DUF7535"/>
</dbReference>
<protein>
    <submittedName>
        <fullName evidence="3">Uncharacterized protein</fullName>
    </submittedName>
</protein>
<evidence type="ECO:0000256" key="2">
    <source>
        <dbReference type="SAM" id="Phobius"/>
    </source>
</evidence>
<sequence length="125" mass="13814">MSRPLEGIERRNTDTFVAEHMSVKVSESTGYGPNTQMSLFGYIMAAVLVVVLIPLIPVLVPVWILWKVFVADEEFEHSFETWRRESGRTGSGRHDSAEPDAEDDDSEPADADAADAESDRTAAES</sequence>
<evidence type="ECO:0000313" key="3">
    <source>
        <dbReference type="EMBL" id="ELY86315.1"/>
    </source>
</evidence>
<feature type="compositionally biased region" description="Acidic residues" evidence="1">
    <location>
        <begin position="98"/>
        <end position="116"/>
    </location>
</feature>
<feature type="transmembrane region" description="Helical" evidence="2">
    <location>
        <begin position="39"/>
        <end position="66"/>
    </location>
</feature>
<feature type="region of interest" description="Disordered" evidence="1">
    <location>
        <begin position="80"/>
        <end position="125"/>
    </location>
</feature>
<evidence type="ECO:0000313" key="4">
    <source>
        <dbReference type="Proteomes" id="UP000011511"/>
    </source>
</evidence>
<organism evidence="3 4">
    <name type="scientific">Natrinema altunense (strain JCM 12890 / CGMCC 1.3731 / AJ2)</name>
    <dbReference type="NCBI Taxonomy" id="1227494"/>
    <lineage>
        <taxon>Archaea</taxon>
        <taxon>Methanobacteriati</taxon>
        <taxon>Methanobacteriota</taxon>
        <taxon>Stenosarchaea group</taxon>
        <taxon>Halobacteria</taxon>
        <taxon>Halobacteriales</taxon>
        <taxon>Natrialbaceae</taxon>
        <taxon>Natrinema</taxon>
    </lineage>
</organism>
<proteinExistence type="predicted"/>
<dbReference type="AlphaFoldDB" id="L9ZIJ1"/>
<name>L9ZIJ1_NATA2</name>